<dbReference type="EMBL" id="OBDY01000020">
    <property type="protein sequence ID" value="SNY59017.1"/>
    <property type="molecule type" value="Genomic_DNA"/>
</dbReference>
<dbReference type="Gene3D" id="3.40.50.1820">
    <property type="entry name" value="alpha/beta hydrolase"/>
    <property type="match status" value="1"/>
</dbReference>
<dbReference type="SUPFAM" id="SSF53474">
    <property type="entry name" value="alpha/beta-Hydrolases"/>
    <property type="match status" value="1"/>
</dbReference>
<gene>
    <name evidence="3" type="ORF">SAMN05421748_1204</name>
</gene>
<keyword evidence="4" id="KW-1185">Reference proteome</keyword>
<feature type="domain" description="AB hydrolase-1" evidence="2">
    <location>
        <begin position="43"/>
        <end position="254"/>
    </location>
</feature>
<dbReference type="PANTHER" id="PTHR37017:SF11">
    <property type="entry name" value="ESTERASE_LIPASE_THIOESTERASE DOMAIN-CONTAINING PROTEIN"/>
    <property type="match status" value="1"/>
</dbReference>
<dbReference type="InterPro" id="IPR006311">
    <property type="entry name" value="TAT_signal"/>
</dbReference>
<dbReference type="InterPro" id="IPR029058">
    <property type="entry name" value="AB_hydrolase_fold"/>
</dbReference>
<protein>
    <submittedName>
        <fullName evidence="3">Pimeloyl-ACP methyl ester carboxylesterase</fullName>
    </submittedName>
</protein>
<feature type="chain" id="PRO_5013171142" evidence="1">
    <location>
        <begin position="30"/>
        <end position="263"/>
    </location>
</feature>
<dbReference type="OrthoDB" id="9135783at2"/>
<reference evidence="3 4" key="1">
    <citation type="submission" date="2017-09" db="EMBL/GenBank/DDBJ databases">
        <authorList>
            <person name="Ehlers B."/>
            <person name="Leendertz F.H."/>
        </authorList>
    </citation>
    <scope>NUCLEOTIDE SEQUENCE [LARGE SCALE GENOMIC DNA]</scope>
    <source>
        <strain evidence="3 4">CGMCC 4.6857</strain>
    </source>
</reference>
<sequence length="263" mass="27531">MRIHLTRRAAVVGATTLALLGAAAIPAAAMTSGKNTKPAKPTIVLVHGAWADSSSWNPVIERLRHDGYPVQAIANPIQGLTSDTAYVTSYLATIKGPKVLVGHSYGGAVITNAATAVPDVKSLVYIAGFIPVKGETIGELAAQSTPALPLVTTPVPAGAEVIIDPAKFREAFAGDLNKDDAANLATVQRPANTKAVTDASATEGFRKIPSYALLTRQDKAINPDLQRKMDVRAGARITEVNASHAVMLSRPDAVTKIIEQASR</sequence>
<evidence type="ECO:0000313" key="3">
    <source>
        <dbReference type="EMBL" id="SNY59017.1"/>
    </source>
</evidence>
<proteinExistence type="predicted"/>
<dbReference type="InterPro" id="IPR052897">
    <property type="entry name" value="Sec-Metab_Biosynth_Hydrolase"/>
</dbReference>
<evidence type="ECO:0000256" key="1">
    <source>
        <dbReference type="SAM" id="SignalP"/>
    </source>
</evidence>
<organism evidence="3 4">
    <name type="scientific">Paractinoplanes atraurantiacus</name>
    <dbReference type="NCBI Taxonomy" id="1036182"/>
    <lineage>
        <taxon>Bacteria</taxon>
        <taxon>Bacillati</taxon>
        <taxon>Actinomycetota</taxon>
        <taxon>Actinomycetes</taxon>
        <taxon>Micromonosporales</taxon>
        <taxon>Micromonosporaceae</taxon>
        <taxon>Paractinoplanes</taxon>
    </lineage>
</organism>
<name>A0A285JGV0_9ACTN</name>
<dbReference type="InterPro" id="IPR000073">
    <property type="entry name" value="AB_hydrolase_1"/>
</dbReference>
<dbReference type="PANTHER" id="PTHR37017">
    <property type="entry name" value="AB HYDROLASE-1 DOMAIN-CONTAINING PROTEIN-RELATED"/>
    <property type="match status" value="1"/>
</dbReference>
<dbReference type="AlphaFoldDB" id="A0A285JGV0"/>
<dbReference type="PROSITE" id="PS51318">
    <property type="entry name" value="TAT"/>
    <property type="match status" value="1"/>
</dbReference>
<dbReference type="RefSeq" id="WP_097325520.1">
    <property type="nucleotide sequence ID" value="NZ_OBDY01000020.1"/>
</dbReference>
<dbReference type="Pfam" id="PF12697">
    <property type="entry name" value="Abhydrolase_6"/>
    <property type="match status" value="1"/>
</dbReference>
<feature type="signal peptide" evidence="1">
    <location>
        <begin position="1"/>
        <end position="29"/>
    </location>
</feature>
<dbReference type="Proteomes" id="UP000219612">
    <property type="component" value="Unassembled WGS sequence"/>
</dbReference>
<dbReference type="GO" id="GO:0003824">
    <property type="term" value="F:catalytic activity"/>
    <property type="evidence" value="ECO:0007669"/>
    <property type="project" value="UniProtKB-ARBA"/>
</dbReference>
<accession>A0A285JGV0</accession>
<evidence type="ECO:0000259" key="2">
    <source>
        <dbReference type="Pfam" id="PF12697"/>
    </source>
</evidence>
<evidence type="ECO:0000313" key="4">
    <source>
        <dbReference type="Proteomes" id="UP000219612"/>
    </source>
</evidence>
<keyword evidence="1" id="KW-0732">Signal</keyword>